<proteinExistence type="predicted"/>
<name>A0ABQ3MQH6_9PSEU</name>
<comment type="caution">
    <text evidence="1">The sequence shown here is derived from an EMBL/GenBank/DDBJ whole genome shotgun (WGS) entry which is preliminary data.</text>
</comment>
<organism evidence="1 2">
    <name type="scientific">Lentzea cavernae</name>
    <dbReference type="NCBI Taxonomy" id="2020703"/>
    <lineage>
        <taxon>Bacteria</taxon>
        <taxon>Bacillati</taxon>
        <taxon>Actinomycetota</taxon>
        <taxon>Actinomycetes</taxon>
        <taxon>Pseudonocardiales</taxon>
        <taxon>Pseudonocardiaceae</taxon>
        <taxon>Lentzea</taxon>
    </lineage>
</organism>
<keyword evidence="2" id="KW-1185">Reference proteome</keyword>
<dbReference type="RefSeq" id="WP_191304417.1">
    <property type="nucleotide sequence ID" value="NZ_BNAR01000018.1"/>
</dbReference>
<gene>
    <name evidence="1" type="ORF">GCM10017774_77810</name>
</gene>
<dbReference type="EMBL" id="BNAR01000018">
    <property type="protein sequence ID" value="GHH57732.1"/>
    <property type="molecule type" value="Genomic_DNA"/>
</dbReference>
<accession>A0ABQ3MQH6</accession>
<protein>
    <submittedName>
        <fullName evidence="1">Uncharacterized protein</fullName>
    </submittedName>
</protein>
<dbReference type="Proteomes" id="UP000605568">
    <property type="component" value="Unassembled WGS sequence"/>
</dbReference>
<evidence type="ECO:0000313" key="2">
    <source>
        <dbReference type="Proteomes" id="UP000605568"/>
    </source>
</evidence>
<reference evidence="2" key="1">
    <citation type="journal article" date="2019" name="Int. J. Syst. Evol. Microbiol.">
        <title>The Global Catalogue of Microorganisms (GCM) 10K type strain sequencing project: providing services to taxonomists for standard genome sequencing and annotation.</title>
        <authorList>
            <consortium name="The Broad Institute Genomics Platform"/>
            <consortium name="The Broad Institute Genome Sequencing Center for Infectious Disease"/>
            <person name="Wu L."/>
            <person name="Ma J."/>
        </authorList>
    </citation>
    <scope>NUCLEOTIDE SEQUENCE [LARGE SCALE GENOMIC DNA]</scope>
    <source>
        <strain evidence="2">CGMCC 4.7367</strain>
    </source>
</reference>
<evidence type="ECO:0000313" key="1">
    <source>
        <dbReference type="EMBL" id="GHH57732.1"/>
    </source>
</evidence>
<sequence length="141" mass="15190">MIAVIVLESGPVLEGQMPEILHDYLEDATWQVGQQALADIHGILDASIRNPTPYYETQITMERGGIEGLETLESDVTPVAVHDRGVIYGHWLEGDGSRNAPVTSFRGYGAFGATTGALNGGKALPLAEAVMKRYLPRLRGA</sequence>